<dbReference type="AlphaFoldDB" id="A0A917PBE5"/>
<evidence type="ECO:0000313" key="2">
    <source>
        <dbReference type="Proteomes" id="UP000625682"/>
    </source>
</evidence>
<organism evidence="1 2">
    <name type="scientific">Streptomyces lacrimifluminis</name>
    <dbReference type="NCBI Taxonomy" id="1500077"/>
    <lineage>
        <taxon>Bacteria</taxon>
        <taxon>Bacillati</taxon>
        <taxon>Actinomycetota</taxon>
        <taxon>Actinomycetes</taxon>
        <taxon>Kitasatosporales</taxon>
        <taxon>Streptomycetaceae</taxon>
        <taxon>Streptomyces</taxon>
    </lineage>
</organism>
<proteinExistence type="predicted"/>
<comment type="caution">
    <text evidence="1">The sequence shown here is derived from an EMBL/GenBank/DDBJ whole genome shotgun (WGS) entry which is preliminary data.</text>
</comment>
<name>A0A917PBE5_9ACTN</name>
<accession>A0A917PBE5</accession>
<dbReference type="EMBL" id="BMMU01000053">
    <property type="protein sequence ID" value="GGJ69362.1"/>
    <property type="molecule type" value="Genomic_DNA"/>
</dbReference>
<sequence>MVELATAAITVPVFVIWSDARAYWSRVSIARLRAPLMGAFSLGVATPALHLVERLELARPLFVLELRVVRGEDLDIDPLRRGIRLRTLDLDLHPPPVRQEQIARDPRGVLALRVHEVVLPAHQLAD</sequence>
<evidence type="ECO:0000313" key="1">
    <source>
        <dbReference type="EMBL" id="GGJ69362.1"/>
    </source>
</evidence>
<keyword evidence="2" id="KW-1185">Reference proteome</keyword>
<reference evidence="1" key="1">
    <citation type="journal article" date="2014" name="Int. J. Syst. Evol. Microbiol.">
        <title>Complete genome sequence of Corynebacterium casei LMG S-19264T (=DSM 44701T), isolated from a smear-ripened cheese.</title>
        <authorList>
            <consortium name="US DOE Joint Genome Institute (JGI-PGF)"/>
            <person name="Walter F."/>
            <person name="Albersmeier A."/>
            <person name="Kalinowski J."/>
            <person name="Ruckert C."/>
        </authorList>
    </citation>
    <scope>NUCLEOTIDE SEQUENCE</scope>
    <source>
        <strain evidence="1">CGMCC 4.7272</strain>
    </source>
</reference>
<gene>
    <name evidence="1" type="ORF">GCM10012282_77910</name>
</gene>
<reference evidence="1" key="2">
    <citation type="submission" date="2020-09" db="EMBL/GenBank/DDBJ databases">
        <authorList>
            <person name="Sun Q."/>
            <person name="Zhou Y."/>
        </authorList>
    </citation>
    <scope>NUCLEOTIDE SEQUENCE</scope>
    <source>
        <strain evidence="1">CGMCC 4.7272</strain>
    </source>
</reference>
<protein>
    <submittedName>
        <fullName evidence="1">Uncharacterized protein</fullName>
    </submittedName>
</protein>
<dbReference type="Proteomes" id="UP000625682">
    <property type="component" value="Unassembled WGS sequence"/>
</dbReference>